<dbReference type="InterPro" id="IPR025665">
    <property type="entry name" value="Beta-barrel_OMP_2"/>
</dbReference>
<protein>
    <submittedName>
        <fullName evidence="3">Outer membrane beta-barrel protein</fullName>
    </submittedName>
</protein>
<evidence type="ECO:0000313" key="4">
    <source>
        <dbReference type="Proteomes" id="UP000772618"/>
    </source>
</evidence>
<feature type="signal peptide" evidence="1">
    <location>
        <begin position="1"/>
        <end position="27"/>
    </location>
</feature>
<evidence type="ECO:0000259" key="2">
    <source>
        <dbReference type="Pfam" id="PF13568"/>
    </source>
</evidence>
<feature type="domain" description="Outer membrane protein beta-barrel" evidence="2">
    <location>
        <begin position="27"/>
        <end position="215"/>
    </location>
</feature>
<comment type="caution">
    <text evidence="3">The sequence shown here is derived from an EMBL/GenBank/DDBJ whole genome shotgun (WGS) entry which is preliminary data.</text>
</comment>
<name>A0ABS5VNW4_9BACT</name>
<keyword evidence="4" id="KW-1185">Reference proteome</keyword>
<evidence type="ECO:0000313" key="3">
    <source>
        <dbReference type="EMBL" id="MBT1702539.1"/>
    </source>
</evidence>
<accession>A0ABS5VNW4</accession>
<keyword evidence="1" id="KW-0732">Signal</keyword>
<evidence type="ECO:0000256" key="1">
    <source>
        <dbReference type="SAM" id="SignalP"/>
    </source>
</evidence>
<sequence length="239" mass="26303">MKKKKMKNLKNLLFLGIVLFVKLNVSAQTSPLRFGIKTGLNLSSATVHDATGTNSKTGYHIGGTLEYSFSQKFLIKSGLLFSTKGSKIDQLNASSYIPSPIDDTHTFNASYLILPLHGAYRLNVNNTVDIVLGAGPYFGYGIGGKTTQKLNSGSWSNGSTENEWKTFGSGVYDENRNWLHGTTLKQLDIGIGATLDFEYQNFVLGIGYEQGLKNIATQDSYYKPQYKNRAIQASIGYKL</sequence>
<reference evidence="3 4" key="1">
    <citation type="submission" date="2021-05" db="EMBL/GenBank/DDBJ databases">
        <title>A Polyphasic approach of four new species of the genus Ohtaekwangia: Ohtaekwangia histidinii sp. nov., Ohtaekwangia cretensis sp. nov., Ohtaekwangia indiensis sp. nov., Ohtaekwangia reichenbachii sp. nov. from diverse environment.</title>
        <authorList>
            <person name="Octaviana S."/>
        </authorList>
    </citation>
    <scope>NUCLEOTIDE SEQUENCE [LARGE SCALE GENOMIC DNA]</scope>
    <source>
        <strain evidence="3 4">PWU20</strain>
    </source>
</reference>
<proteinExistence type="predicted"/>
<dbReference type="RefSeq" id="WP_254152507.1">
    <property type="nucleotide sequence ID" value="NZ_JAHESD010000006.1"/>
</dbReference>
<dbReference type="EMBL" id="JAHESD010000006">
    <property type="protein sequence ID" value="MBT1702539.1"/>
    <property type="molecule type" value="Genomic_DNA"/>
</dbReference>
<dbReference type="Pfam" id="PF13568">
    <property type="entry name" value="OMP_b-brl_2"/>
    <property type="match status" value="1"/>
</dbReference>
<gene>
    <name evidence="3" type="ORF">KK060_04560</name>
</gene>
<dbReference type="Proteomes" id="UP000772618">
    <property type="component" value="Unassembled WGS sequence"/>
</dbReference>
<feature type="chain" id="PRO_5046151955" evidence="1">
    <location>
        <begin position="28"/>
        <end position="239"/>
    </location>
</feature>
<organism evidence="3 4">
    <name type="scientific">Chryseosolibacter indicus</name>
    <dbReference type="NCBI Taxonomy" id="2782351"/>
    <lineage>
        <taxon>Bacteria</taxon>
        <taxon>Pseudomonadati</taxon>
        <taxon>Bacteroidota</taxon>
        <taxon>Cytophagia</taxon>
        <taxon>Cytophagales</taxon>
        <taxon>Chryseotaleaceae</taxon>
        <taxon>Chryseosolibacter</taxon>
    </lineage>
</organism>